<sequence length="85" mass="9208">MPKELIDPLAAARVLQAIIDARHGLSRLLMKVEVNDKGDSAIEYVGHMTALHTFIRTVDDSIWGIDGKGGVIIRDLDRGSDAGNP</sequence>
<name>A0A6J5RBD4_9CAUD</name>
<dbReference type="EMBL" id="LR797141">
    <property type="protein sequence ID" value="CAB4189865.1"/>
    <property type="molecule type" value="Genomic_DNA"/>
</dbReference>
<organism evidence="1">
    <name type="scientific">uncultured Caudovirales phage</name>
    <dbReference type="NCBI Taxonomy" id="2100421"/>
    <lineage>
        <taxon>Viruses</taxon>
        <taxon>Duplodnaviria</taxon>
        <taxon>Heunggongvirae</taxon>
        <taxon>Uroviricota</taxon>
        <taxon>Caudoviricetes</taxon>
        <taxon>Peduoviridae</taxon>
        <taxon>Maltschvirus</taxon>
        <taxon>Maltschvirus maltsch</taxon>
    </lineage>
</organism>
<evidence type="ECO:0000313" key="1">
    <source>
        <dbReference type="EMBL" id="CAB4189865.1"/>
    </source>
</evidence>
<protein>
    <submittedName>
        <fullName evidence="1">Uncharacterized protein</fullName>
    </submittedName>
</protein>
<proteinExistence type="predicted"/>
<reference evidence="1" key="1">
    <citation type="submission" date="2020-05" db="EMBL/GenBank/DDBJ databases">
        <authorList>
            <person name="Chiriac C."/>
            <person name="Salcher M."/>
            <person name="Ghai R."/>
            <person name="Kavagutti S V."/>
        </authorList>
    </citation>
    <scope>NUCLEOTIDE SEQUENCE</scope>
</reference>
<accession>A0A6J5RBD4</accession>
<gene>
    <name evidence="1" type="ORF">UFOVP1205_21</name>
</gene>